<feature type="transmembrane region" description="Helical" evidence="1">
    <location>
        <begin position="156"/>
        <end position="179"/>
    </location>
</feature>
<keyword evidence="1" id="KW-0812">Transmembrane</keyword>
<evidence type="ECO:0000256" key="1">
    <source>
        <dbReference type="SAM" id="Phobius"/>
    </source>
</evidence>
<evidence type="ECO:0000313" key="2">
    <source>
        <dbReference type="EMBL" id="KAF2146377.1"/>
    </source>
</evidence>
<evidence type="ECO:0000313" key="3">
    <source>
        <dbReference type="Proteomes" id="UP000799438"/>
    </source>
</evidence>
<reference evidence="2" key="1">
    <citation type="journal article" date="2020" name="Stud. Mycol.">
        <title>101 Dothideomycetes genomes: a test case for predicting lifestyles and emergence of pathogens.</title>
        <authorList>
            <person name="Haridas S."/>
            <person name="Albert R."/>
            <person name="Binder M."/>
            <person name="Bloem J."/>
            <person name="Labutti K."/>
            <person name="Salamov A."/>
            <person name="Andreopoulos B."/>
            <person name="Baker S."/>
            <person name="Barry K."/>
            <person name="Bills G."/>
            <person name="Bluhm B."/>
            <person name="Cannon C."/>
            <person name="Castanera R."/>
            <person name="Culley D."/>
            <person name="Daum C."/>
            <person name="Ezra D."/>
            <person name="Gonzalez J."/>
            <person name="Henrissat B."/>
            <person name="Kuo A."/>
            <person name="Liang C."/>
            <person name="Lipzen A."/>
            <person name="Lutzoni F."/>
            <person name="Magnuson J."/>
            <person name="Mondo S."/>
            <person name="Nolan M."/>
            <person name="Ohm R."/>
            <person name="Pangilinan J."/>
            <person name="Park H.-J."/>
            <person name="Ramirez L."/>
            <person name="Alfaro M."/>
            <person name="Sun H."/>
            <person name="Tritt A."/>
            <person name="Yoshinaga Y."/>
            <person name="Zwiers L.-H."/>
            <person name="Turgeon B."/>
            <person name="Goodwin S."/>
            <person name="Spatafora J."/>
            <person name="Crous P."/>
            <person name="Grigoriev I."/>
        </authorList>
    </citation>
    <scope>NUCLEOTIDE SEQUENCE</scope>
    <source>
        <strain evidence="2">CBS 121167</strain>
    </source>
</reference>
<dbReference type="Proteomes" id="UP000799438">
    <property type="component" value="Unassembled WGS sequence"/>
</dbReference>
<gene>
    <name evidence="2" type="ORF">K452DRAFT_109782</name>
</gene>
<name>A0A6A6BU96_9PEZI</name>
<keyword evidence="1" id="KW-1133">Transmembrane helix</keyword>
<dbReference type="AlphaFoldDB" id="A0A6A6BU96"/>
<accession>A0A6A6BU96</accession>
<dbReference type="EMBL" id="ML995476">
    <property type="protein sequence ID" value="KAF2146377.1"/>
    <property type="molecule type" value="Genomic_DNA"/>
</dbReference>
<dbReference type="GeneID" id="54292502"/>
<protein>
    <submittedName>
        <fullName evidence="2">Uncharacterized protein</fullName>
    </submittedName>
</protein>
<keyword evidence="3" id="KW-1185">Reference proteome</keyword>
<proteinExistence type="predicted"/>
<keyword evidence="1" id="KW-0472">Membrane</keyword>
<sequence length="194" mass="21204">MALCNIWETRHCRPAASGRPDGEDSLFTHTQLSSLVLSACSRWTDSSACPRSVPPAHPYAILARTRSLCVSARSGDAPPWSLASSYALFGSALERCSGSSRVGKAGGPGASGLVAPLSKSPRTTWTNDDDLIIAMVHDIGKRIIRLLSSFPSPTCYFPLFLFFFSLFLLFAFFAFYLCFRGYTFPVQCLLVGRF</sequence>
<dbReference type="RefSeq" id="XP_033402086.1">
    <property type="nucleotide sequence ID" value="XM_033535010.1"/>
</dbReference>
<organism evidence="2 3">
    <name type="scientific">Aplosporella prunicola CBS 121167</name>
    <dbReference type="NCBI Taxonomy" id="1176127"/>
    <lineage>
        <taxon>Eukaryota</taxon>
        <taxon>Fungi</taxon>
        <taxon>Dikarya</taxon>
        <taxon>Ascomycota</taxon>
        <taxon>Pezizomycotina</taxon>
        <taxon>Dothideomycetes</taxon>
        <taxon>Dothideomycetes incertae sedis</taxon>
        <taxon>Botryosphaeriales</taxon>
        <taxon>Aplosporellaceae</taxon>
        <taxon>Aplosporella</taxon>
    </lineage>
</organism>